<evidence type="ECO:0000313" key="4">
    <source>
        <dbReference type="EMBL" id="MEZ7514691.1"/>
    </source>
</evidence>
<dbReference type="InterPro" id="IPR025640">
    <property type="entry name" value="GYF_2"/>
</dbReference>
<dbReference type="Pfam" id="PF14237">
    <property type="entry name" value="GYF_2"/>
    <property type="match status" value="1"/>
</dbReference>
<protein>
    <submittedName>
        <fullName evidence="4">GYF domain-containing protein</fullName>
    </submittedName>
</protein>
<feature type="domain" description="GYF" evidence="3">
    <location>
        <begin position="4"/>
        <end position="49"/>
    </location>
</feature>
<reference evidence="4 5" key="1">
    <citation type="submission" date="2023-05" db="EMBL/GenBank/DDBJ databases">
        <title>Adaptations of aquatic viruses from atmosphere-close ecosystems of the Central Arctic Ocean.</title>
        <authorList>
            <person name="Rahlff J."/>
            <person name="Holmfeldt K."/>
        </authorList>
    </citation>
    <scope>NUCLEOTIDE SEQUENCE [LARGE SCALE GENOMIC DNA]</scope>
    <source>
        <strain evidence="4 5">Arc14</strain>
    </source>
</reference>
<keyword evidence="2" id="KW-0812">Transmembrane</keyword>
<evidence type="ECO:0000259" key="3">
    <source>
        <dbReference type="Pfam" id="PF14237"/>
    </source>
</evidence>
<dbReference type="EMBL" id="JASMRN010000003">
    <property type="protein sequence ID" value="MEZ7514691.1"/>
    <property type="molecule type" value="Genomic_DNA"/>
</dbReference>
<name>A0ABV4KAR4_9FLAO</name>
<feature type="transmembrane region" description="Helical" evidence="2">
    <location>
        <begin position="86"/>
        <end position="106"/>
    </location>
</feature>
<evidence type="ECO:0000256" key="1">
    <source>
        <dbReference type="SAM" id="Coils"/>
    </source>
</evidence>
<organism evidence="4 5">
    <name type="scientific">Flavobacterium frigidarium</name>
    <dbReference type="NCBI Taxonomy" id="99286"/>
    <lineage>
        <taxon>Bacteria</taxon>
        <taxon>Pseudomonadati</taxon>
        <taxon>Bacteroidota</taxon>
        <taxon>Flavobacteriia</taxon>
        <taxon>Flavobacteriales</taxon>
        <taxon>Flavobacteriaceae</taxon>
        <taxon>Flavobacterium</taxon>
    </lineage>
</organism>
<dbReference type="Proteomes" id="UP001568894">
    <property type="component" value="Unassembled WGS sequence"/>
</dbReference>
<accession>A0ABV4KAR4</accession>
<dbReference type="RefSeq" id="WP_371568710.1">
    <property type="nucleotide sequence ID" value="NZ_JASMRN010000003.1"/>
</dbReference>
<evidence type="ECO:0000256" key="2">
    <source>
        <dbReference type="SAM" id="Phobius"/>
    </source>
</evidence>
<keyword evidence="2" id="KW-1133">Transmembrane helix</keyword>
<feature type="coiled-coil region" evidence="1">
    <location>
        <begin position="205"/>
        <end position="232"/>
    </location>
</feature>
<keyword evidence="5" id="KW-1185">Reference proteome</keyword>
<evidence type="ECO:0000313" key="5">
    <source>
        <dbReference type="Proteomes" id="UP001568894"/>
    </source>
</evidence>
<keyword evidence="2" id="KW-0472">Membrane</keyword>
<sequence length="237" mass="27487">MKTYYINNGGENAGPFTIEELQSQLVLKETLVWSNGMDAWKPAATFPELQQLFYITADESTEKKSAYIEDIATTKSATILGLKRSYFYLVLLLTFVFVGIGILKYIQQSKQAILDERNKETQFGNAQVEIQQKEANQDRIQQEIEKRIQSQNNAKYRKDTITARIEEVKNLLVQNKQDLVYLKEEKQNAENFKLLRSEEGKQEQIDAAQIEIENKIRTVDALDNELNRLYLQLETIH</sequence>
<keyword evidence="1" id="KW-0175">Coiled coil</keyword>
<gene>
    <name evidence="4" type="ORF">QO192_05265</name>
</gene>
<comment type="caution">
    <text evidence="4">The sequence shown here is derived from an EMBL/GenBank/DDBJ whole genome shotgun (WGS) entry which is preliminary data.</text>
</comment>
<proteinExistence type="predicted"/>